<organism evidence="1 2">
    <name type="scientific">Riccia fluitans</name>
    <dbReference type="NCBI Taxonomy" id="41844"/>
    <lineage>
        <taxon>Eukaryota</taxon>
        <taxon>Viridiplantae</taxon>
        <taxon>Streptophyta</taxon>
        <taxon>Embryophyta</taxon>
        <taxon>Marchantiophyta</taxon>
        <taxon>Marchantiopsida</taxon>
        <taxon>Marchantiidae</taxon>
        <taxon>Marchantiales</taxon>
        <taxon>Ricciaceae</taxon>
        <taxon>Riccia</taxon>
    </lineage>
</organism>
<gene>
    <name evidence="1" type="ORF">R1flu_024412</name>
</gene>
<dbReference type="EMBL" id="JBHFFA010000007">
    <property type="protein sequence ID" value="KAL2612720.1"/>
    <property type="molecule type" value="Genomic_DNA"/>
</dbReference>
<dbReference type="Proteomes" id="UP001605036">
    <property type="component" value="Unassembled WGS sequence"/>
</dbReference>
<sequence length="82" mass="8888">MVALEDCMTGGASYPWSSMLVENRETCSFFIAPFHSFMPLCLEGKEIGEAAAALAETSGISEVDDSSIEVDDYKIASTLMIR</sequence>
<proteinExistence type="predicted"/>
<protein>
    <submittedName>
        <fullName evidence="1">Uncharacterized protein</fullName>
    </submittedName>
</protein>
<keyword evidence="2" id="KW-1185">Reference proteome</keyword>
<reference evidence="1 2" key="1">
    <citation type="submission" date="2024-09" db="EMBL/GenBank/DDBJ databases">
        <title>Chromosome-scale assembly of Riccia fluitans.</title>
        <authorList>
            <person name="Paukszto L."/>
            <person name="Sawicki J."/>
            <person name="Karawczyk K."/>
            <person name="Piernik-Szablinska J."/>
            <person name="Szczecinska M."/>
            <person name="Mazdziarz M."/>
        </authorList>
    </citation>
    <scope>NUCLEOTIDE SEQUENCE [LARGE SCALE GENOMIC DNA]</scope>
    <source>
        <strain evidence="1">Rf_01</strain>
        <tissue evidence="1">Aerial parts of the thallus</tissue>
    </source>
</reference>
<evidence type="ECO:0000313" key="2">
    <source>
        <dbReference type="Proteomes" id="UP001605036"/>
    </source>
</evidence>
<accession>A0ABD1XUU8</accession>
<name>A0ABD1XUU8_9MARC</name>
<dbReference type="AlphaFoldDB" id="A0ABD1XUU8"/>
<evidence type="ECO:0000313" key="1">
    <source>
        <dbReference type="EMBL" id="KAL2612720.1"/>
    </source>
</evidence>
<comment type="caution">
    <text evidence="1">The sequence shown here is derived from an EMBL/GenBank/DDBJ whole genome shotgun (WGS) entry which is preliminary data.</text>
</comment>